<evidence type="ECO:0000256" key="3">
    <source>
        <dbReference type="ARBA" id="ARBA00022475"/>
    </source>
</evidence>
<reference evidence="9 10" key="1">
    <citation type="submission" date="2019-09" db="EMBL/GenBank/DDBJ databases">
        <title>Genome Sequence of Larkinella sp MA1.</title>
        <authorList>
            <person name="Srinivasan S."/>
        </authorList>
    </citation>
    <scope>NUCLEOTIDE SEQUENCE [LARGE SCALE GENOMIC DNA]</scope>
    <source>
        <strain evidence="9 10">MA1</strain>
    </source>
</reference>
<keyword evidence="10" id="KW-1185">Reference proteome</keyword>
<dbReference type="EMBL" id="VTWS01000009">
    <property type="protein sequence ID" value="KAA9346788.1"/>
    <property type="molecule type" value="Genomic_DNA"/>
</dbReference>
<dbReference type="Proteomes" id="UP000326344">
    <property type="component" value="Unassembled WGS sequence"/>
</dbReference>
<evidence type="ECO:0000256" key="7">
    <source>
        <dbReference type="SAM" id="Phobius"/>
    </source>
</evidence>
<evidence type="ECO:0000256" key="4">
    <source>
        <dbReference type="ARBA" id="ARBA00022692"/>
    </source>
</evidence>
<organism evidence="9 10">
    <name type="scientific">Larkinella humicola</name>
    <dbReference type="NCBI Taxonomy" id="2607654"/>
    <lineage>
        <taxon>Bacteria</taxon>
        <taxon>Pseudomonadati</taxon>
        <taxon>Bacteroidota</taxon>
        <taxon>Cytophagia</taxon>
        <taxon>Cytophagales</taxon>
        <taxon>Spirosomataceae</taxon>
        <taxon>Larkinella</taxon>
    </lineage>
</organism>
<evidence type="ECO:0000256" key="1">
    <source>
        <dbReference type="ARBA" id="ARBA00004651"/>
    </source>
</evidence>
<dbReference type="PANTHER" id="PTHR33778:SF1">
    <property type="entry name" value="MAGNESIUM TRANSPORTER YHID-RELATED"/>
    <property type="match status" value="1"/>
</dbReference>
<feature type="domain" description="MgtC/SapB/SrpB/YhiD N-terminal" evidence="8">
    <location>
        <begin position="12"/>
        <end position="128"/>
    </location>
</feature>
<evidence type="ECO:0000256" key="2">
    <source>
        <dbReference type="ARBA" id="ARBA00009298"/>
    </source>
</evidence>
<feature type="transmembrane region" description="Helical" evidence="7">
    <location>
        <begin position="90"/>
        <end position="108"/>
    </location>
</feature>
<dbReference type="PRINTS" id="PR01837">
    <property type="entry name" value="MGTCSAPBPROT"/>
</dbReference>
<dbReference type="InterPro" id="IPR003416">
    <property type="entry name" value="MgtC/SapB/SrpB/YhiD_fam"/>
</dbReference>
<comment type="caution">
    <text evidence="9">The sequence shown here is derived from an EMBL/GenBank/DDBJ whole genome shotgun (WGS) entry which is preliminary data.</text>
</comment>
<dbReference type="AlphaFoldDB" id="A0A5N1J7L4"/>
<dbReference type="InterPro" id="IPR049177">
    <property type="entry name" value="MgtC_SapB_SrpB_YhiD_N"/>
</dbReference>
<feature type="transmembrane region" description="Helical" evidence="7">
    <location>
        <begin position="61"/>
        <end position="78"/>
    </location>
</feature>
<sequence>MDSIVQEDILKLLLAMVLGGLIGAEREYRSKSAGLRTTILICVGSALFTIVSRRFSDDDRIAANIVNGIGFLGAGIIFRQETSVKGLTTAATIWAVAAIGMAVGGGFYDLAVGGFIIIGATLLVLPGLAARIARVNQARQFRIVTTFKHKTLLAYETLFEECGLHPRLQSQQRIGNEIIGIWRVTGSEKAHERCIQQLLNDPEVKEFGF</sequence>
<feature type="transmembrane region" description="Helical" evidence="7">
    <location>
        <begin position="114"/>
        <end position="133"/>
    </location>
</feature>
<dbReference type="RefSeq" id="WP_150881046.1">
    <property type="nucleotide sequence ID" value="NZ_VTWS01000009.1"/>
</dbReference>
<gene>
    <name evidence="9" type="ORF">F0P93_27705</name>
</gene>
<comment type="subcellular location">
    <subcellularLocation>
        <location evidence="1">Cell membrane</location>
        <topology evidence="1">Multi-pass membrane protein</topology>
    </subcellularLocation>
</comment>
<evidence type="ECO:0000313" key="9">
    <source>
        <dbReference type="EMBL" id="KAA9346788.1"/>
    </source>
</evidence>
<dbReference type="GO" id="GO:0005886">
    <property type="term" value="C:plasma membrane"/>
    <property type="evidence" value="ECO:0007669"/>
    <property type="project" value="UniProtKB-SubCell"/>
</dbReference>
<proteinExistence type="inferred from homology"/>
<evidence type="ECO:0000313" key="10">
    <source>
        <dbReference type="Proteomes" id="UP000326344"/>
    </source>
</evidence>
<evidence type="ECO:0000256" key="6">
    <source>
        <dbReference type="ARBA" id="ARBA00023136"/>
    </source>
</evidence>
<dbReference type="Pfam" id="PF02308">
    <property type="entry name" value="MgtC"/>
    <property type="match status" value="1"/>
</dbReference>
<dbReference type="PANTHER" id="PTHR33778">
    <property type="entry name" value="PROTEIN MGTC"/>
    <property type="match status" value="1"/>
</dbReference>
<keyword evidence="6 7" id="KW-0472">Membrane</keyword>
<feature type="transmembrane region" description="Helical" evidence="7">
    <location>
        <begin position="33"/>
        <end position="55"/>
    </location>
</feature>
<protein>
    <submittedName>
        <fullName evidence="9">MgtC/SapB family protein</fullName>
    </submittedName>
</protein>
<evidence type="ECO:0000256" key="5">
    <source>
        <dbReference type="ARBA" id="ARBA00022989"/>
    </source>
</evidence>
<name>A0A5N1J7L4_9BACT</name>
<keyword evidence="4 7" id="KW-0812">Transmembrane</keyword>
<accession>A0A5N1J7L4</accession>
<evidence type="ECO:0000259" key="8">
    <source>
        <dbReference type="Pfam" id="PF02308"/>
    </source>
</evidence>
<comment type="similarity">
    <text evidence="2">Belongs to the MgtC/SapB family.</text>
</comment>
<keyword evidence="5 7" id="KW-1133">Transmembrane helix</keyword>
<keyword evidence="3" id="KW-1003">Cell membrane</keyword>